<gene>
    <name evidence="3" type="ORF">F3F73_02860</name>
</gene>
<dbReference type="InterPro" id="IPR028994">
    <property type="entry name" value="Integrin_alpha_N"/>
</dbReference>
<dbReference type="PANTHER" id="PTHR44103:SF1">
    <property type="entry name" value="PROPROTEIN CONVERTASE P"/>
    <property type="match status" value="1"/>
</dbReference>
<accession>A0A7J4XMY7</accession>
<comment type="caution">
    <text evidence="3">The sequence shown here is derived from an EMBL/GenBank/DDBJ whole genome shotgun (WGS) entry which is preliminary data.</text>
</comment>
<evidence type="ECO:0000256" key="2">
    <source>
        <dbReference type="SAM" id="SignalP"/>
    </source>
</evidence>
<dbReference type="PANTHER" id="PTHR44103">
    <property type="entry name" value="PROPROTEIN CONVERTASE P"/>
    <property type="match status" value="1"/>
</dbReference>
<dbReference type="NCBIfam" id="TIGR04183">
    <property type="entry name" value="Por_Secre_tail"/>
    <property type="match status" value="1"/>
</dbReference>
<dbReference type="InterPro" id="IPR013783">
    <property type="entry name" value="Ig-like_fold"/>
</dbReference>
<sequence>MKKILLAAVVFANVAILSAQQELLLINENGTGLREGKISVIDSDNDGKHNVIFAGRADKNTKDMVYIFKVQGDDTFTPVDNTIPIPGGQWISTTWEDINGDGRIDLFTSGIKGEGGGNYVTLLTNNGDGTYTDNWELDLPQNAPGSAAADFDNDGIIDFLIYGFKTDGTLTFRNEDNSVDESINVLPQGVTLFGDANVTLLDINNDGYIDFYLCGYVHDADAKRRYSGLFINNGNRTFTETSVLPSGKASNQATTLFADINGDGIMEMIFYGHEGSGSMYVYQYIDGEFVESMPIEGIYQTKTVVNSGVLADINNDGYYDLIANVYNGINNNPRERLFFFIGDEFGLFELNEELSSQVMGGSNGSVAVLDSNNDGILDFAVMGYNFNQNNNDAFCAIYKNTTYTATNAAPSAPSNLENSVDGNNVVLSWGEATDDKTPTQSLTYNIYLRNKTTGRYYRHPKANLSTGKRMVLEHGNTFLAKQISFNNLPDGDYEWTVQAIDAAYAGGAFAEMKNFTIGKGMSINTQESEAVKVTVDVQNKNIKIVTADAISEVCIYNMEGELLKSTSNNVISDFGYTSGVYIIKVRTLKDIITKKIVF</sequence>
<dbReference type="RefSeq" id="WP_130058583.1">
    <property type="nucleotide sequence ID" value="NZ_CP081902.1"/>
</dbReference>
<evidence type="ECO:0000313" key="3">
    <source>
        <dbReference type="EMBL" id="KAA3769380.1"/>
    </source>
</evidence>
<dbReference type="SUPFAM" id="SSF49265">
    <property type="entry name" value="Fibronectin type III"/>
    <property type="match status" value="1"/>
</dbReference>
<dbReference type="AlphaFoldDB" id="A0A7J4XMY7"/>
<dbReference type="Gene3D" id="2.130.10.130">
    <property type="entry name" value="Integrin alpha, N-terminal"/>
    <property type="match status" value="2"/>
</dbReference>
<dbReference type="EMBL" id="VWMK01000002">
    <property type="protein sequence ID" value="KAA3769380.1"/>
    <property type="molecule type" value="Genomic_DNA"/>
</dbReference>
<evidence type="ECO:0000313" key="4">
    <source>
        <dbReference type="Proteomes" id="UP000422221"/>
    </source>
</evidence>
<name>A0A7J4XMY7_9BACE</name>
<dbReference type="InterPro" id="IPR036116">
    <property type="entry name" value="FN3_sf"/>
</dbReference>
<dbReference type="InterPro" id="IPR013517">
    <property type="entry name" value="FG-GAP"/>
</dbReference>
<protein>
    <submittedName>
        <fullName evidence="3">T9SS type A sorting domain-containing protein</fullName>
    </submittedName>
</protein>
<feature type="signal peptide" evidence="2">
    <location>
        <begin position="1"/>
        <end position="19"/>
    </location>
</feature>
<dbReference type="Proteomes" id="UP000422221">
    <property type="component" value="Unassembled WGS sequence"/>
</dbReference>
<reference evidence="3 4" key="1">
    <citation type="journal article" date="2019" name="Nat. Med.">
        <title>A library of human gut bacterial isolates paired with longitudinal multiomics data enables mechanistic microbiome research.</title>
        <authorList>
            <person name="Poyet M."/>
            <person name="Groussin M."/>
            <person name="Gibbons S.M."/>
            <person name="Avila-Pacheco J."/>
            <person name="Jiang X."/>
            <person name="Kearney S.M."/>
            <person name="Perrotta A.R."/>
            <person name="Berdy B."/>
            <person name="Zhao S."/>
            <person name="Lieberman T.D."/>
            <person name="Swanson P.K."/>
            <person name="Smith M."/>
            <person name="Roesemann S."/>
            <person name="Alexander J.E."/>
            <person name="Rich S.A."/>
            <person name="Livny J."/>
            <person name="Vlamakis H."/>
            <person name="Clish C."/>
            <person name="Bullock K."/>
            <person name="Deik A."/>
            <person name="Scott J."/>
            <person name="Pierce K.A."/>
            <person name="Xavier R.J."/>
            <person name="Alm E.J."/>
        </authorList>
    </citation>
    <scope>NUCLEOTIDE SEQUENCE [LARGE SCALE GENOMIC DNA]</scope>
    <source>
        <strain evidence="3 4">BIOML-A10</strain>
    </source>
</reference>
<proteinExistence type="predicted"/>
<evidence type="ECO:0000256" key="1">
    <source>
        <dbReference type="ARBA" id="ARBA00022729"/>
    </source>
</evidence>
<dbReference type="Gene3D" id="2.60.40.10">
    <property type="entry name" value="Immunoglobulins"/>
    <property type="match status" value="1"/>
</dbReference>
<feature type="chain" id="PRO_5029825572" evidence="2">
    <location>
        <begin position="20"/>
        <end position="598"/>
    </location>
</feature>
<dbReference type="SUPFAM" id="SSF69318">
    <property type="entry name" value="Integrin alpha N-terminal domain"/>
    <property type="match status" value="2"/>
</dbReference>
<dbReference type="InterPro" id="IPR026444">
    <property type="entry name" value="Secre_tail"/>
</dbReference>
<dbReference type="Pfam" id="PF13517">
    <property type="entry name" value="FG-GAP_3"/>
    <property type="match status" value="2"/>
</dbReference>
<keyword evidence="1 2" id="KW-0732">Signal</keyword>
<organism evidence="3 4">
    <name type="scientific">Bacteroides salyersiae</name>
    <dbReference type="NCBI Taxonomy" id="291644"/>
    <lineage>
        <taxon>Bacteria</taxon>
        <taxon>Pseudomonadati</taxon>
        <taxon>Bacteroidota</taxon>
        <taxon>Bacteroidia</taxon>
        <taxon>Bacteroidales</taxon>
        <taxon>Bacteroidaceae</taxon>
        <taxon>Bacteroides</taxon>
    </lineage>
</organism>